<sequence length="116" mass="13041">MLTVRHAAFRRVLARGRQLYGEVEVHTDLARAPRLLAYFRKEDDGRLQLVRVMKEDSYLEPGVIGVVDLPVYAATEDVTEQLFSGPDHAAGEDRHVFGRQIVAIGEVREALEQALV</sequence>
<gene>
    <name evidence="1" type="ORF">OMP38_04715</name>
</gene>
<evidence type="ECO:0000313" key="2">
    <source>
        <dbReference type="Proteomes" id="UP001153387"/>
    </source>
</evidence>
<organism evidence="1 2">
    <name type="scientific">Cohnella ginsengisoli</name>
    <dbReference type="NCBI Taxonomy" id="425004"/>
    <lineage>
        <taxon>Bacteria</taxon>
        <taxon>Bacillati</taxon>
        <taxon>Bacillota</taxon>
        <taxon>Bacilli</taxon>
        <taxon>Bacillales</taxon>
        <taxon>Paenibacillaceae</taxon>
        <taxon>Cohnella</taxon>
    </lineage>
</organism>
<proteinExistence type="predicted"/>
<reference evidence="1 2" key="1">
    <citation type="submission" date="2022-10" db="EMBL/GenBank/DDBJ databases">
        <title>Comparative genomic analysis of Cohnella hashimotonis sp. nov., isolated from the International Space Station.</title>
        <authorList>
            <person name="Simpson A."/>
            <person name="Venkateswaran K."/>
        </authorList>
    </citation>
    <scope>NUCLEOTIDE SEQUENCE [LARGE SCALE GENOMIC DNA]</scope>
    <source>
        <strain evidence="1 2">DSM 18997</strain>
    </source>
</reference>
<keyword evidence="2" id="KW-1185">Reference proteome</keyword>
<dbReference type="EMBL" id="JAPDHZ010000002">
    <property type="protein sequence ID" value="MDG0790228.1"/>
    <property type="molecule type" value="Genomic_DNA"/>
</dbReference>
<comment type="caution">
    <text evidence="1">The sequence shown here is derived from an EMBL/GenBank/DDBJ whole genome shotgun (WGS) entry which is preliminary data.</text>
</comment>
<dbReference type="Proteomes" id="UP001153387">
    <property type="component" value="Unassembled WGS sequence"/>
</dbReference>
<name>A0A9X4KDW8_9BACL</name>
<evidence type="ECO:0000313" key="1">
    <source>
        <dbReference type="EMBL" id="MDG0790228.1"/>
    </source>
</evidence>
<accession>A0A9X4KDW8</accession>
<dbReference type="AlphaFoldDB" id="A0A9X4KDW8"/>
<dbReference type="RefSeq" id="WP_277564083.1">
    <property type="nucleotide sequence ID" value="NZ_JAPDHZ010000002.1"/>
</dbReference>
<protein>
    <submittedName>
        <fullName evidence="1">Uncharacterized protein</fullName>
    </submittedName>
</protein>